<dbReference type="OrthoDB" id="78437at2759"/>
<gene>
    <name evidence="5" type="ORF">MEDL_40403</name>
</gene>
<dbReference type="InterPro" id="IPR012677">
    <property type="entry name" value="Nucleotide-bd_a/b_plait_sf"/>
</dbReference>
<keyword evidence="1 2" id="KW-0694">RNA-binding</keyword>
<dbReference type="EMBL" id="CAJPWZ010001961">
    <property type="protein sequence ID" value="CAG2227394.1"/>
    <property type="molecule type" value="Genomic_DNA"/>
</dbReference>
<evidence type="ECO:0000313" key="5">
    <source>
        <dbReference type="EMBL" id="CAG2227394.1"/>
    </source>
</evidence>
<dbReference type="GO" id="GO:0003723">
    <property type="term" value="F:RNA binding"/>
    <property type="evidence" value="ECO:0007669"/>
    <property type="project" value="UniProtKB-UniRule"/>
</dbReference>
<comment type="caution">
    <text evidence="5">The sequence shown here is derived from an EMBL/GenBank/DDBJ whole genome shotgun (WGS) entry which is preliminary data.</text>
</comment>
<dbReference type="AlphaFoldDB" id="A0A8S3TAH5"/>
<dbReference type="InterPro" id="IPR035979">
    <property type="entry name" value="RBD_domain_sf"/>
</dbReference>
<dbReference type="InterPro" id="IPR000504">
    <property type="entry name" value="RRM_dom"/>
</dbReference>
<dbReference type="InterPro" id="IPR034203">
    <property type="entry name" value="RBM45_RRM1"/>
</dbReference>
<dbReference type="SUPFAM" id="SSF54928">
    <property type="entry name" value="RNA-binding domain, RBD"/>
    <property type="match status" value="2"/>
</dbReference>
<feature type="region of interest" description="Disordered" evidence="3">
    <location>
        <begin position="135"/>
        <end position="211"/>
    </location>
</feature>
<evidence type="ECO:0000313" key="6">
    <source>
        <dbReference type="Proteomes" id="UP000683360"/>
    </source>
</evidence>
<dbReference type="CDD" id="cd12366">
    <property type="entry name" value="RRM1_RBM45"/>
    <property type="match status" value="1"/>
</dbReference>
<sequence length="504" mass="56805">MANYQPYDKRHRDLQEDVRPANSRLFILCSKQATEEMFQKEFERYGGIEDIWVVKDKRSNENKGVTYIKYGKTSEAALAMEEMNGKSLDGDPKPLKVMIASSKREGSIRDPKEDEKNLRLFVIVPKSYSRDDLRKEFEPKYADPKPQKERDQDVMFDPREVYPGYQSGYRDSGRESRGGSRYDSDRGGRYEDRSYRRDNMRDMHGVGDSMQGMKRGHSEMMDDFGGNMGGGGGGGFSVSSGPLDILERYPSTGSTRLHITAPIGLSQGYLTRLFSIIPGLEYCDLNEATGQAFARYTSPQCASYARDKLHGFEYPIGSPLVVRCADEQQRPPDLRSLGQSSMGFDSYAGYGGGKAQGNDMFRRAALILENAGINPDRVLGGQQASQDTERVGYCPIPLPPPKKMLPDDTPVAKRLFIVCQPSGTPEKILRDAFCRMGNLIDVYLLPARNYGYAKYATIESAMKAIELLHGQNIGGNRLKNLKTFLRDSWRKTKTFNPYDSQHWT</sequence>
<feature type="compositionally biased region" description="Basic and acidic residues" evidence="3">
    <location>
        <begin position="135"/>
        <end position="160"/>
    </location>
</feature>
<feature type="domain" description="RRM" evidence="4">
    <location>
        <begin position="23"/>
        <end position="102"/>
    </location>
</feature>
<dbReference type="SMART" id="SM00360">
    <property type="entry name" value="RRM"/>
    <property type="match status" value="3"/>
</dbReference>
<dbReference type="Pfam" id="PF00076">
    <property type="entry name" value="RRM_1"/>
    <property type="match status" value="2"/>
</dbReference>
<evidence type="ECO:0000256" key="1">
    <source>
        <dbReference type="ARBA" id="ARBA00022884"/>
    </source>
</evidence>
<protein>
    <recommendedName>
        <fullName evidence="4">RRM domain-containing protein</fullName>
    </recommendedName>
</protein>
<evidence type="ECO:0000256" key="2">
    <source>
        <dbReference type="PROSITE-ProRule" id="PRU00176"/>
    </source>
</evidence>
<name>A0A8S3TAH5_MYTED</name>
<reference evidence="5" key="1">
    <citation type="submission" date="2021-03" db="EMBL/GenBank/DDBJ databases">
        <authorList>
            <person name="Bekaert M."/>
        </authorList>
    </citation>
    <scope>NUCLEOTIDE SEQUENCE</scope>
</reference>
<dbReference type="InterPro" id="IPR052462">
    <property type="entry name" value="SLIRP/GR-RBP-like"/>
</dbReference>
<feature type="domain" description="RRM" evidence="4">
    <location>
        <begin position="413"/>
        <end position="479"/>
    </location>
</feature>
<accession>A0A8S3TAH5</accession>
<organism evidence="5 6">
    <name type="scientific">Mytilus edulis</name>
    <name type="common">Blue mussel</name>
    <dbReference type="NCBI Taxonomy" id="6550"/>
    <lineage>
        <taxon>Eukaryota</taxon>
        <taxon>Metazoa</taxon>
        <taxon>Spiralia</taxon>
        <taxon>Lophotrochozoa</taxon>
        <taxon>Mollusca</taxon>
        <taxon>Bivalvia</taxon>
        <taxon>Autobranchia</taxon>
        <taxon>Pteriomorphia</taxon>
        <taxon>Mytilida</taxon>
        <taxon>Mytiloidea</taxon>
        <taxon>Mytilidae</taxon>
        <taxon>Mytilinae</taxon>
        <taxon>Mytilus</taxon>
    </lineage>
</organism>
<keyword evidence="6" id="KW-1185">Reference proteome</keyword>
<feature type="compositionally biased region" description="Basic and acidic residues" evidence="3">
    <location>
        <begin position="171"/>
        <end position="205"/>
    </location>
</feature>
<dbReference type="Proteomes" id="UP000683360">
    <property type="component" value="Unassembled WGS sequence"/>
</dbReference>
<dbReference type="PANTHER" id="PTHR48027">
    <property type="entry name" value="HETEROGENEOUS NUCLEAR RIBONUCLEOPROTEIN 87F-RELATED"/>
    <property type="match status" value="1"/>
</dbReference>
<proteinExistence type="predicted"/>
<dbReference type="Gene3D" id="3.30.70.330">
    <property type="match status" value="2"/>
</dbReference>
<evidence type="ECO:0000256" key="3">
    <source>
        <dbReference type="SAM" id="MobiDB-lite"/>
    </source>
</evidence>
<dbReference type="PROSITE" id="PS50102">
    <property type="entry name" value="RRM"/>
    <property type="match status" value="2"/>
</dbReference>
<evidence type="ECO:0000259" key="4">
    <source>
        <dbReference type="PROSITE" id="PS50102"/>
    </source>
</evidence>